<dbReference type="Pfam" id="PF00072">
    <property type="entry name" value="Response_reg"/>
    <property type="match status" value="1"/>
</dbReference>
<dbReference type="GO" id="GO:0006355">
    <property type="term" value="P:regulation of DNA-templated transcription"/>
    <property type="evidence" value="ECO:0007669"/>
    <property type="project" value="InterPro"/>
</dbReference>
<sequence length="233" mass="26788">MQTRILVADDNAEIREILRILLTGEGYEVIEAKDGNEVLQLFDSSIDLIVLDIMMPNMNGYQTCLKLRETSNVPILFLTAKGLDSDKTLGFSSGADDYLAKPFSYSELTARVKALLRRYQVYKGKKEETLLDTEKDLSMDGLTLRYAQQNAEVNGKEVELTDIEFNILSTLMKNPKQIFSAEQLYEKAWNEPYYYSANNTIMVHIRNLRKKIEKDPANPVYIKTIWGKGYRFE</sequence>
<keyword evidence="1 6" id="KW-0597">Phosphoprotein</keyword>
<dbReference type="InterPro" id="IPR016032">
    <property type="entry name" value="Sig_transdc_resp-reg_C-effctor"/>
</dbReference>
<evidence type="ECO:0000256" key="6">
    <source>
        <dbReference type="PROSITE-ProRule" id="PRU00169"/>
    </source>
</evidence>
<dbReference type="GO" id="GO:0005829">
    <property type="term" value="C:cytosol"/>
    <property type="evidence" value="ECO:0007669"/>
    <property type="project" value="TreeGrafter"/>
</dbReference>
<evidence type="ECO:0000259" key="9">
    <source>
        <dbReference type="PROSITE" id="PS51755"/>
    </source>
</evidence>
<dbReference type="PROSITE" id="PS50110">
    <property type="entry name" value="RESPONSE_REGULATORY"/>
    <property type="match status" value="1"/>
</dbReference>
<dbReference type="GO" id="GO:0000976">
    <property type="term" value="F:transcription cis-regulatory region binding"/>
    <property type="evidence" value="ECO:0007669"/>
    <property type="project" value="TreeGrafter"/>
</dbReference>
<dbReference type="InterPro" id="IPR001789">
    <property type="entry name" value="Sig_transdc_resp-reg_receiver"/>
</dbReference>
<dbReference type="SUPFAM" id="SSF52172">
    <property type="entry name" value="CheY-like"/>
    <property type="match status" value="1"/>
</dbReference>
<dbReference type="CDD" id="cd00383">
    <property type="entry name" value="trans_reg_C"/>
    <property type="match status" value="1"/>
</dbReference>
<evidence type="ECO:0000256" key="4">
    <source>
        <dbReference type="ARBA" id="ARBA00023125"/>
    </source>
</evidence>
<dbReference type="SMART" id="SM00448">
    <property type="entry name" value="REC"/>
    <property type="match status" value="1"/>
</dbReference>
<evidence type="ECO:0000256" key="7">
    <source>
        <dbReference type="PROSITE-ProRule" id="PRU01091"/>
    </source>
</evidence>
<dbReference type="PANTHER" id="PTHR48111:SF2">
    <property type="entry name" value="RESPONSE REGULATOR SAER"/>
    <property type="match status" value="1"/>
</dbReference>
<reference evidence="10 11" key="1">
    <citation type="submission" date="2018-08" db="EMBL/GenBank/DDBJ databases">
        <title>A genome reference for cultivated species of the human gut microbiota.</title>
        <authorList>
            <person name="Zou Y."/>
            <person name="Xue W."/>
            <person name="Luo G."/>
        </authorList>
    </citation>
    <scope>NUCLEOTIDE SEQUENCE [LARGE SCALE GENOMIC DNA]</scope>
    <source>
        <strain evidence="10 11">AF22-10AC</strain>
    </source>
</reference>
<evidence type="ECO:0000256" key="3">
    <source>
        <dbReference type="ARBA" id="ARBA00023015"/>
    </source>
</evidence>
<protein>
    <submittedName>
        <fullName evidence="10">DNA-binding response regulator</fullName>
    </submittedName>
</protein>
<dbReference type="PANTHER" id="PTHR48111">
    <property type="entry name" value="REGULATOR OF RPOS"/>
    <property type="match status" value="1"/>
</dbReference>
<dbReference type="GO" id="GO:0000156">
    <property type="term" value="F:phosphorelay response regulator activity"/>
    <property type="evidence" value="ECO:0007669"/>
    <property type="project" value="TreeGrafter"/>
</dbReference>
<evidence type="ECO:0000313" key="10">
    <source>
        <dbReference type="EMBL" id="RGS45252.1"/>
    </source>
</evidence>
<dbReference type="Gene3D" id="1.10.10.10">
    <property type="entry name" value="Winged helix-like DNA-binding domain superfamily/Winged helix DNA-binding domain"/>
    <property type="match status" value="1"/>
</dbReference>
<dbReference type="AlphaFoldDB" id="A0A412IYV3"/>
<dbReference type="InterPro" id="IPR039420">
    <property type="entry name" value="WalR-like"/>
</dbReference>
<dbReference type="FunFam" id="1.10.10.10:FF:000018">
    <property type="entry name" value="DNA-binding response regulator ResD"/>
    <property type="match status" value="1"/>
</dbReference>
<evidence type="ECO:0000256" key="5">
    <source>
        <dbReference type="ARBA" id="ARBA00023163"/>
    </source>
</evidence>
<dbReference type="Gene3D" id="3.40.50.2300">
    <property type="match status" value="1"/>
</dbReference>
<keyword evidence="4 7" id="KW-0238">DNA-binding</keyword>
<evidence type="ECO:0000259" key="8">
    <source>
        <dbReference type="PROSITE" id="PS50110"/>
    </source>
</evidence>
<comment type="caution">
    <text evidence="10">The sequence shown here is derived from an EMBL/GenBank/DDBJ whole genome shotgun (WGS) entry which is preliminary data.</text>
</comment>
<dbReference type="Pfam" id="PF00486">
    <property type="entry name" value="Trans_reg_C"/>
    <property type="match status" value="1"/>
</dbReference>
<accession>A0A412IYV3</accession>
<dbReference type="Gene3D" id="6.10.250.690">
    <property type="match status" value="1"/>
</dbReference>
<dbReference type="SUPFAM" id="SSF46894">
    <property type="entry name" value="C-terminal effector domain of the bipartite response regulators"/>
    <property type="match status" value="1"/>
</dbReference>
<keyword evidence="3" id="KW-0805">Transcription regulation</keyword>
<feature type="domain" description="Response regulatory" evidence="8">
    <location>
        <begin position="4"/>
        <end position="116"/>
    </location>
</feature>
<feature type="modified residue" description="4-aspartylphosphate" evidence="6">
    <location>
        <position position="52"/>
    </location>
</feature>
<evidence type="ECO:0000256" key="2">
    <source>
        <dbReference type="ARBA" id="ARBA00023012"/>
    </source>
</evidence>
<dbReference type="InterPro" id="IPR001867">
    <property type="entry name" value="OmpR/PhoB-type_DNA-bd"/>
</dbReference>
<dbReference type="GO" id="GO:0032993">
    <property type="term" value="C:protein-DNA complex"/>
    <property type="evidence" value="ECO:0007669"/>
    <property type="project" value="TreeGrafter"/>
</dbReference>
<organism evidence="10 11">
    <name type="scientific">Holdemanella biformis</name>
    <dbReference type="NCBI Taxonomy" id="1735"/>
    <lineage>
        <taxon>Bacteria</taxon>
        <taxon>Bacillati</taxon>
        <taxon>Bacillota</taxon>
        <taxon>Erysipelotrichia</taxon>
        <taxon>Erysipelotrichales</taxon>
        <taxon>Erysipelotrichaceae</taxon>
        <taxon>Holdemanella</taxon>
    </lineage>
</organism>
<dbReference type="RefSeq" id="WP_003865666.1">
    <property type="nucleotide sequence ID" value="NZ_CABLCL010000098.1"/>
</dbReference>
<dbReference type="InterPro" id="IPR036388">
    <property type="entry name" value="WH-like_DNA-bd_sf"/>
</dbReference>
<keyword evidence="2" id="KW-0902">Two-component regulatory system</keyword>
<proteinExistence type="predicted"/>
<evidence type="ECO:0000313" key="11">
    <source>
        <dbReference type="Proteomes" id="UP000285274"/>
    </source>
</evidence>
<gene>
    <name evidence="10" type="ORF">DWX92_08615</name>
</gene>
<dbReference type="CDD" id="cd17574">
    <property type="entry name" value="REC_OmpR"/>
    <property type="match status" value="1"/>
</dbReference>
<dbReference type="SMART" id="SM00862">
    <property type="entry name" value="Trans_reg_C"/>
    <property type="match status" value="1"/>
</dbReference>
<dbReference type="Proteomes" id="UP000285274">
    <property type="component" value="Unassembled WGS sequence"/>
</dbReference>
<name>A0A412IYV3_9FIRM</name>
<keyword evidence="5" id="KW-0804">Transcription</keyword>
<feature type="DNA-binding region" description="OmpR/PhoB-type" evidence="7">
    <location>
        <begin position="134"/>
        <end position="233"/>
    </location>
</feature>
<feature type="domain" description="OmpR/PhoB-type" evidence="9">
    <location>
        <begin position="134"/>
        <end position="233"/>
    </location>
</feature>
<dbReference type="PROSITE" id="PS51755">
    <property type="entry name" value="OMPR_PHOB"/>
    <property type="match status" value="1"/>
</dbReference>
<dbReference type="InterPro" id="IPR011006">
    <property type="entry name" value="CheY-like_superfamily"/>
</dbReference>
<evidence type="ECO:0000256" key="1">
    <source>
        <dbReference type="ARBA" id="ARBA00022553"/>
    </source>
</evidence>
<dbReference type="FunFam" id="3.40.50.2300:FF:000001">
    <property type="entry name" value="DNA-binding response regulator PhoB"/>
    <property type="match status" value="1"/>
</dbReference>
<dbReference type="EMBL" id="QRVM01000041">
    <property type="protein sequence ID" value="RGS45252.1"/>
    <property type="molecule type" value="Genomic_DNA"/>
</dbReference>